<dbReference type="AlphaFoldDB" id="A0A3T0S0B6"/>
<evidence type="ECO:0000256" key="2">
    <source>
        <dbReference type="ARBA" id="ARBA00022692"/>
    </source>
</evidence>
<evidence type="ECO:0000256" key="6">
    <source>
        <dbReference type="RuleBase" id="RU361157"/>
    </source>
</evidence>
<feature type="transmembrane region" description="Helical" evidence="6">
    <location>
        <begin position="171"/>
        <end position="197"/>
    </location>
</feature>
<feature type="transmembrane region" description="Helical" evidence="6">
    <location>
        <begin position="142"/>
        <end position="165"/>
    </location>
</feature>
<dbReference type="InterPro" id="IPR000412">
    <property type="entry name" value="ABC_2_transport"/>
</dbReference>
<dbReference type="PIRSF" id="PIRSF006648">
    <property type="entry name" value="DrrB"/>
    <property type="match status" value="1"/>
</dbReference>
<keyword evidence="2 6" id="KW-0812">Transmembrane</keyword>
<keyword evidence="3 6" id="KW-1133">Transmembrane helix</keyword>
<dbReference type="PANTHER" id="PTHR43229:SF2">
    <property type="entry name" value="NODULATION PROTEIN J"/>
    <property type="match status" value="1"/>
</dbReference>
<dbReference type="Pfam" id="PF01061">
    <property type="entry name" value="ABC2_membrane"/>
    <property type="match status" value="1"/>
</dbReference>
<keyword evidence="5" id="KW-0046">Antibiotic resistance</keyword>
<reference evidence="9" key="1">
    <citation type="submission" date="2017-12" db="EMBL/GenBank/DDBJ databases">
        <title>Whole genome sequencing of Acidipropionibacterium jensenii strains JS279 and JS280.</title>
        <authorList>
            <person name="Deptula P."/>
            <person name="Laine P."/>
            <person name="Smolander O.-P."/>
            <person name="Paulin L."/>
            <person name="Auvinen P."/>
            <person name="Varmanen P."/>
        </authorList>
    </citation>
    <scope>NUCLEOTIDE SEQUENCE [LARGE SCALE GENOMIC DNA]</scope>
    <source>
        <strain evidence="9">JS280</strain>
    </source>
</reference>
<comment type="subcellular location">
    <subcellularLocation>
        <location evidence="6">Cell membrane</location>
        <topology evidence="6">Multi-pass membrane protein</topology>
    </subcellularLocation>
    <subcellularLocation>
        <location evidence="1">Membrane</location>
        <topology evidence="1">Multi-pass membrane protein</topology>
    </subcellularLocation>
</comment>
<evidence type="ECO:0000313" key="8">
    <source>
        <dbReference type="EMBL" id="AZZ39794.1"/>
    </source>
</evidence>
<accession>A0A3T0S0B6</accession>
<dbReference type="InterPro" id="IPR013525">
    <property type="entry name" value="ABC2_TM"/>
</dbReference>
<dbReference type="GO" id="GO:0046677">
    <property type="term" value="P:response to antibiotic"/>
    <property type="evidence" value="ECO:0007669"/>
    <property type="project" value="UniProtKB-KW"/>
</dbReference>
<evidence type="ECO:0000313" key="9">
    <source>
        <dbReference type="Proteomes" id="UP000285875"/>
    </source>
</evidence>
<keyword evidence="6" id="KW-1003">Cell membrane</keyword>
<sequence>MPQLHPEARAVTRAVNTQTQEIIRRLERRRPAPGLYSGNTTAVLERGLRAIKSQNWAVLVSGFFEPVLYLLAMGVGMGGLVGTVEGPGGHPISYAAYIAPALLATSAMNGAIYDSTWNVFFKLNFSKLYQAMLQTSLGPLDVAIGEILLALLRGLLYALGFMAVLVTMGLVTSWCAVLMIPAALLVALGFASFGMGITSFMKTFQQMDMINLVMLPMFLFSATLYPISVYPQPVQWIVQAMPLWHGVELMRQLSVGHLTAATGAHALYFLVMSGLGLWLTAGRLRALFLR</sequence>
<keyword evidence="4 6" id="KW-0472">Membrane</keyword>
<dbReference type="InterPro" id="IPR051784">
    <property type="entry name" value="Nod_factor_ABC_transporter"/>
</dbReference>
<dbReference type="PRINTS" id="PR00164">
    <property type="entry name" value="ABC2TRNSPORT"/>
</dbReference>
<dbReference type="Proteomes" id="UP000285875">
    <property type="component" value="Chromosome"/>
</dbReference>
<evidence type="ECO:0000256" key="1">
    <source>
        <dbReference type="ARBA" id="ARBA00004141"/>
    </source>
</evidence>
<dbReference type="GO" id="GO:0140359">
    <property type="term" value="F:ABC-type transporter activity"/>
    <property type="evidence" value="ECO:0007669"/>
    <property type="project" value="InterPro"/>
</dbReference>
<evidence type="ECO:0000259" key="7">
    <source>
        <dbReference type="PROSITE" id="PS51012"/>
    </source>
</evidence>
<feature type="transmembrane region" description="Helical" evidence="6">
    <location>
        <begin position="209"/>
        <end position="227"/>
    </location>
</feature>
<proteinExistence type="inferred from homology"/>
<dbReference type="KEGG" id="aji:C0Z10_08570"/>
<organism evidence="8 9">
    <name type="scientific">Acidipropionibacterium jensenii</name>
    <dbReference type="NCBI Taxonomy" id="1749"/>
    <lineage>
        <taxon>Bacteria</taxon>
        <taxon>Bacillati</taxon>
        <taxon>Actinomycetota</taxon>
        <taxon>Actinomycetes</taxon>
        <taxon>Propionibacteriales</taxon>
        <taxon>Propionibacteriaceae</taxon>
        <taxon>Acidipropionibacterium</taxon>
    </lineage>
</organism>
<gene>
    <name evidence="8" type="ORF">C0Z10_08570</name>
</gene>
<evidence type="ECO:0000256" key="3">
    <source>
        <dbReference type="ARBA" id="ARBA00022989"/>
    </source>
</evidence>
<feature type="transmembrane region" description="Helical" evidence="6">
    <location>
        <begin position="94"/>
        <end position="121"/>
    </location>
</feature>
<dbReference type="PROSITE" id="PS51012">
    <property type="entry name" value="ABC_TM2"/>
    <property type="match status" value="1"/>
</dbReference>
<dbReference type="EMBL" id="CP025570">
    <property type="protein sequence ID" value="AZZ39794.1"/>
    <property type="molecule type" value="Genomic_DNA"/>
</dbReference>
<feature type="transmembrane region" description="Helical" evidence="6">
    <location>
        <begin position="258"/>
        <end position="281"/>
    </location>
</feature>
<comment type="similarity">
    <text evidence="6">Belongs to the ABC-2 integral membrane protein family.</text>
</comment>
<dbReference type="InterPro" id="IPR047817">
    <property type="entry name" value="ABC2_TM_bact-type"/>
</dbReference>
<evidence type="ECO:0000256" key="4">
    <source>
        <dbReference type="ARBA" id="ARBA00023136"/>
    </source>
</evidence>
<evidence type="ECO:0000256" key="5">
    <source>
        <dbReference type="ARBA" id="ARBA00023251"/>
    </source>
</evidence>
<keyword evidence="6" id="KW-0813">Transport</keyword>
<protein>
    <recommendedName>
        <fullName evidence="6">Transport permease protein</fullName>
    </recommendedName>
</protein>
<name>A0A3T0S0B6_9ACTN</name>
<dbReference type="GO" id="GO:0043190">
    <property type="term" value="C:ATP-binding cassette (ABC) transporter complex"/>
    <property type="evidence" value="ECO:0007669"/>
    <property type="project" value="InterPro"/>
</dbReference>
<dbReference type="PANTHER" id="PTHR43229">
    <property type="entry name" value="NODULATION PROTEIN J"/>
    <property type="match status" value="1"/>
</dbReference>
<feature type="domain" description="ABC transmembrane type-2" evidence="7">
    <location>
        <begin position="57"/>
        <end position="287"/>
    </location>
</feature>
<feature type="transmembrane region" description="Helical" evidence="6">
    <location>
        <begin position="56"/>
        <end position="82"/>
    </location>
</feature>